<dbReference type="GO" id="GO:0016874">
    <property type="term" value="F:ligase activity"/>
    <property type="evidence" value="ECO:0007669"/>
    <property type="project" value="UniProtKB-KW"/>
</dbReference>
<evidence type="ECO:0000256" key="10">
    <source>
        <dbReference type="ARBA" id="ARBA00047890"/>
    </source>
</evidence>
<dbReference type="Gene3D" id="3.40.50.620">
    <property type="entry name" value="HUPs"/>
    <property type="match status" value="1"/>
</dbReference>
<keyword evidence="3" id="KW-0479">Metal-binding</keyword>
<keyword evidence="7" id="KW-0067">ATP-binding</keyword>
<keyword evidence="5" id="KW-0671">Queuosine biosynthesis</keyword>
<dbReference type="SUPFAM" id="SSF52402">
    <property type="entry name" value="Adenine nucleotide alpha hydrolases-like"/>
    <property type="match status" value="1"/>
</dbReference>
<evidence type="ECO:0000256" key="1">
    <source>
        <dbReference type="ARBA" id="ARBA00005061"/>
    </source>
</evidence>
<evidence type="ECO:0000313" key="12">
    <source>
        <dbReference type="Proteomes" id="UP000254410"/>
    </source>
</evidence>
<evidence type="ECO:0000256" key="7">
    <source>
        <dbReference type="ARBA" id="ARBA00022840"/>
    </source>
</evidence>
<comment type="pathway">
    <text evidence="1">Purine metabolism; 7-cyano-7-deazaguanine biosynthesis.</text>
</comment>
<evidence type="ECO:0000256" key="3">
    <source>
        <dbReference type="ARBA" id="ARBA00022723"/>
    </source>
</evidence>
<evidence type="ECO:0000256" key="4">
    <source>
        <dbReference type="ARBA" id="ARBA00022741"/>
    </source>
</evidence>
<protein>
    <recommendedName>
        <fullName evidence="9">7-cyano-7-deazaguanine synthase</fullName>
        <ecNumber evidence="9">6.3.4.20</ecNumber>
    </recommendedName>
</protein>
<accession>A0A3G6YHX8</accession>
<dbReference type="InterPro" id="IPR018317">
    <property type="entry name" value="QueC"/>
</dbReference>
<dbReference type="EMBL" id="CP033540">
    <property type="protein sequence ID" value="AZB99950.1"/>
    <property type="molecule type" value="Genomic_DNA"/>
</dbReference>
<evidence type="ECO:0000256" key="5">
    <source>
        <dbReference type="ARBA" id="ARBA00022785"/>
    </source>
</evidence>
<keyword evidence="4" id="KW-0547">Nucleotide-binding</keyword>
<proteinExistence type="inferred from homology"/>
<dbReference type="GO" id="GO:0008616">
    <property type="term" value="P:tRNA queuosine(34) biosynthetic process"/>
    <property type="evidence" value="ECO:0007669"/>
    <property type="project" value="UniProtKB-KW"/>
</dbReference>
<keyword evidence="2" id="KW-0436">Ligase</keyword>
<comment type="catalytic activity">
    <reaction evidence="10">
        <text>7-carboxy-7-carbaguanine + NH4(+) + 2 ATP = 7-cyano-7-carbaguanine + 2 AMP + 2 diphosphate + 2 H(+)</text>
        <dbReference type="Rhea" id="RHEA:27982"/>
        <dbReference type="ChEBI" id="CHEBI:15378"/>
        <dbReference type="ChEBI" id="CHEBI:28938"/>
        <dbReference type="ChEBI" id="CHEBI:30616"/>
        <dbReference type="ChEBI" id="CHEBI:33019"/>
        <dbReference type="ChEBI" id="CHEBI:45075"/>
        <dbReference type="ChEBI" id="CHEBI:61036"/>
        <dbReference type="ChEBI" id="CHEBI:456215"/>
        <dbReference type="EC" id="6.3.4.20"/>
    </reaction>
</comment>
<comment type="similarity">
    <text evidence="8">Belongs to the QueC family.</text>
</comment>
<evidence type="ECO:0000256" key="8">
    <source>
        <dbReference type="ARBA" id="ARBA00037993"/>
    </source>
</evidence>
<reference evidence="11 12" key="2">
    <citation type="submission" date="2018-12" db="EMBL/GenBank/DDBJ databases">
        <title>Molecular Epidemiology of Emerging Carbapenem-Resistance in Acinetobacter nosocomialis and Acinetobacter pittii in Taiwan, 2010-2014.</title>
        <authorList>
            <person name="Huang W.-C."/>
            <person name="Wang H.-Y."/>
            <person name="Lai J.-F."/>
            <person name="Lauderdale T.-L."/>
            <person name="Sytwu H.-K."/>
        </authorList>
    </citation>
    <scope>NUCLEOTIDE SEQUENCE [LARGE SCALE GENOMIC DNA]</scope>
    <source>
        <strain evidence="11 12">2014S06-099</strain>
    </source>
</reference>
<dbReference type="Proteomes" id="UP000254410">
    <property type="component" value="Chromosome"/>
</dbReference>
<dbReference type="Pfam" id="PF06508">
    <property type="entry name" value="QueC"/>
    <property type="match status" value="1"/>
</dbReference>
<keyword evidence="6" id="KW-0862">Zinc</keyword>
<reference evidence="11 12" key="1">
    <citation type="submission" date="2018-11" db="EMBL/GenBank/DDBJ databases">
        <authorList>
            <person name="Kuo S.-C."/>
            <person name="Chen F.-J."/>
            <person name="Liao Y.-C."/>
        </authorList>
    </citation>
    <scope>NUCLEOTIDE SEQUENCE [LARGE SCALE GENOMIC DNA]</scope>
    <source>
        <strain evidence="11 12">2014S06-099</strain>
    </source>
</reference>
<dbReference type="GO" id="GO:0005524">
    <property type="term" value="F:ATP binding"/>
    <property type="evidence" value="ECO:0007669"/>
    <property type="project" value="UniProtKB-KW"/>
</dbReference>
<dbReference type="AlphaFoldDB" id="A0A3G6YHX8"/>
<evidence type="ECO:0000256" key="2">
    <source>
        <dbReference type="ARBA" id="ARBA00022598"/>
    </source>
</evidence>
<dbReference type="PANTHER" id="PTHR42914:SF1">
    <property type="entry name" value="7-CYANO-7-DEAZAGUANINE SYNTHASE"/>
    <property type="match status" value="1"/>
</dbReference>
<evidence type="ECO:0000256" key="9">
    <source>
        <dbReference type="ARBA" id="ARBA00039149"/>
    </source>
</evidence>
<sequence length="198" mass="22142">MKKCLLLSGGIDSFCLAFLQKPDIAITIDYGQSAAEAEIRSSEFVCKKLGIIHEIIKVDCSHLGMGDLSNNPMSKYNEFSDWWPYRNQLLITLCAMKAIQLNINEIMIASVANDSSHIDGSQRFIDCIDNLISLQEGNLRITAPVNHLTTAELIKASKVNLNVLKSWSHSCHKANYPCGKCRGCYKHYESLELAENLM</sequence>
<dbReference type="PANTHER" id="PTHR42914">
    <property type="entry name" value="7-CYANO-7-DEAZAGUANINE SYNTHASE"/>
    <property type="match status" value="1"/>
</dbReference>
<dbReference type="InterPro" id="IPR014729">
    <property type="entry name" value="Rossmann-like_a/b/a_fold"/>
</dbReference>
<evidence type="ECO:0000256" key="6">
    <source>
        <dbReference type="ARBA" id="ARBA00022833"/>
    </source>
</evidence>
<dbReference type="EC" id="6.3.4.20" evidence="9"/>
<organism evidence="11 12">
    <name type="scientific">Acinetobacter pittii</name>
    <name type="common">Acinetobacter genomosp. 3</name>
    <dbReference type="NCBI Taxonomy" id="48296"/>
    <lineage>
        <taxon>Bacteria</taxon>
        <taxon>Pseudomonadati</taxon>
        <taxon>Pseudomonadota</taxon>
        <taxon>Gammaproteobacteria</taxon>
        <taxon>Moraxellales</taxon>
        <taxon>Moraxellaceae</taxon>
        <taxon>Acinetobacter</taxon>
        <taxon>Acinetobacter calcoaceticus/baumannii complex</taxon>
    </lineage>
</organism>
<dbReference type="GO" id="GO:0046872">
    <property type="term" value="F:metal ion binding"/>
    <property type="evidence" value="ECO:0007669"/>
    <property type="project" value="UniProtKB-KW"/>
</dbReference>
<name>A0A3G6YHX8_ACIPI</name>
<evidence type="ECO:0000313" key="11">
    <source>
        <dbReference type="EMBL" id="AZB99950.1"/>
    </source>
</evidence>
<gene>
    <name evidence="11" type="ORF">DKE52_001185</name>
</gene>